<evidence type="ECO:0000313" key="2">
    <source>
        <dbReference type="EMBL" id="EGV98013.1"/>
    </source>
</evidence>
<feature type="compositionally biased region" description="Polar residues" evidence="1">
    <location>
        <begin position="59"/>
        <end position="70"/>
    </location>
</feature>
<proteinExistence type="predicted"/>
<dbReference type="InParanoid" id="G3HAV9"/>
<dbReference type="AlphaFoldDB" id="G3HAV9"/>
<evidence type="ECO:0000256" key="1">
    <source>
        <dbReference type="SAM" id="MobiDB-lite"/>
    </source>
</evidence>
<name>G3HAV9_CRIGR</name>
<dbReference type="Proteomes" id="UP000001075">
    <property type="component" value="Unassembled WGS sequence"/>
</dbReference>
<feature type="region of interest" description="Disordered" evidence="1">
    <location>
        <begin position="36"/>
        <end position="70"/>
    </location>
</feature>
<gene>
    <name evidence="2" type="ORF">I79_007568</name>
</gene>
<accession>G3HAV9</accession>
<dbReference type="EMBL" id="JH000257">
    <property type="protein sequence ID" value="EGV98013.1"/>
    <property type="molecule type" value="Genomic_DNA"/>
</dbReference>
<sequence>MEAEANIHRYTLNCTLEPSCRERGMKIKGVSTRLVKPRNSWPEEGGAHGPQTAVWEASTGLNQTPEHGCQ</sequence>
<protein>
    <submittedName>
        <fullName evidence="2">Uncharacterized protein</fullName>
    </submittedName>
</protein>
<reference evidence="3" key="1">
    <citation type="journal article" date="2011" name="Nat. Biotechnol.">
        <title>The genomic sequence of the Chinese hamster ovary (CHO)-K1 cell line.</title>
        <authorList>
            <person name="Xu X."/>
            <person name="Nagarajan H."/>
            <person name="Lewis N.E."/>
            <person name="Pan S."/>
            <person name="Cai Z."/>
            <person name="Liu X."/>
            <person name="Chen W."/>
            <person name="Xie M."/>
            <person name="Wang W."/>
            <person name="Hammond S."/>
            <person name="Andersen M.R."/>
            <person name="Neff N."/>
            <person name="Passarelli B."/>
            <person name="Koh W."/>
            <person name="Fan H.C."/>
            <person name="Wang J."/>
            <person name="Gui Y."/>
            <person name="Lee K.H."/>
            <person name="Betenbaugh M.J."/>
            <person name="Quake S.R."/>
            <person name="Famili I."/>
            <person name="Palsson B.O."/>
            <person name="Wang J."/>
        </authorList>
    </citation>
    <scope>NUCLEOTIDE SEQUENCE [LARGE SCALE GENOMIC DNA]</scope>
    <source>
        <strain evidence="3">CHO K1 cell line</strain>
    </source>
</reference>
<evidence type="ECO:0000313" key="3">
    <source>
        <dbReference type="Proteomes" id="UP000001075"/>
    </source>
</evidence>
<organism evidence="2 3">
    <name type="scientific">Cricetulus griseus</name>
    <name type="common">Chinese hamster</name>
    <name type="synonym">Cricetulus barabensis griseus</name>
    <dbReference type="NCBI Taxonomy" id="10029"/>
    <lineage>
        <taxon>Eukaryota</taxon>
        <taxon>Metazoa</taxon>
        <taxon>Chordata</taxon>
        <taxon>Craniata</taxon>
        <taxon>Vertebrata</taxon>
        <taxon>Euteleostomi</taxon>
        <taxon>Mammalia</taxon>
        <taxon>Eutheria</taxon>
        <taxon>Euarchontoglires</taxon>
        <taxon>Glires</taxon>
        <taxon>Rodentia</taxon>
        <taxon>Myomorpha</taxon>
        <taxon>Muroidea</taxon>
        <taxon>Cricetidae</taxon>
        <taxon>Cricetinae</taxon>
        <taxon>Cricetulus</taxon>
    </lineage>
</organism>